<feature type="domain" description="Carbohydrate kinase FGGY C-terminal" evidence="6">
    <location>
        <begin position="258"/>
        <end position="441"/>
    </location>
</feature>
<protein>
    <recommendedName>
        <fullName evidence="11">Xylulokinase</fullName>
    </recommendedName>
</protein>
<evidence type="ECO:0000256" key="2">
    <source>
        <dbReference type="ARBA" id="ARBA00022679"/>
    </source>
</evidence>
<dbReference type="PATRIC" id="fig|1158601.3.peg.824"/>
<dbReference type="GO" id="GO:0016773">
    <property type="term" value="F:phosphotransferase activity, alcohol group as acceptor"/>
    <property type="evidence" value="ECO:0007669"/>
    <property type="project" value="InterPro"/>
</dbReference>
<evidence type="ECO:0008006" key="11">
    <source>
        <dbReference type="Google" id="ProtNLM"/>
    </source>
</evidence>
<evidence type="ECO:0000256" key="4">
    <source>
        <dbReference type="RuleBase" id="RU003733"/>
    </source>
</evidence>
<dbReference type="EMBL" id="AJAK01000007">
    <property type="protein sequence ID" value="EOH80811.1"/>
    <property type="molecule type" value="Genomic_DNA"/>
</dbReference>
<sequence>MSASVYVGLDIGTTSIKVAAVTKQLETVFEKQYAYDYLIPHKGWTEIEPDTWVEIVVKGLKELFQQVSAATVAGIGITGQMHTTVFVDKHGSSVRPAIMWNDNRTKSSLTAIKQCLERKAETAHLAKIVSTGSPLASLLWVREHEPEHYQRINKFLIAKDYVKLKLTGTYTTDYCDASTSSLYDLHTDRWSKEVQEIFELNSELFPDIQPASAIIGELTEDICKELSIGKTLPVVSGTGDNVASALVSGSFENMQPLISLGTSGVVVIPNSHHQLKKIGKNVVAKITESDDSIITQGTVQAGAKVNSWWLENILQTKHYAEEQEEIPQSLLGENEVLFFPHMNGEKTLFANPSLKGAFIGLGLETERAEMYLAVLEGLAFGIRQLFLSMKNEETPEYFTIVGGGAKSDLWIKIFANVLGHPIKRMLTSQEAVHGAAILAMIEIEGGFTFPKSEAQVIQPDPAIITKYDQRYETYLKLTEQLQLFGGDEK</sequence>
<dbReference type="GO" id="GO:0016301">
    <property type="term" value="F:kinase activity"/>
    <property type="evidence" value="ECO:0007669"/>
    <property type="project" value="UniProtKB-KW"/>
</dbReference>
<evidence type="ECO:0000256" key="3">
    <source>
        <dbReference type="ARBA" id="ARBA00022777"/>
    </source>
</evidence>
<evidence type="ECO:0000313" key="7">
    <source>
        <dbReference type="EMBL" id="EOH80811.1"/>
    </source>
</evidence>
<evidence type="ECO:0000313" key="9">
    <source>
        <dbReference type="Proteomes" id="UP000013783"/>
    </source>
</evidence>
<keyword evidence="10" id="KW-1185">Reference proteome</keyword>
<dbReference type="InterPro" id="IPR000577">
    <property type="entry name" value="Carb_kinase_FGGY"/>
</dbReference>
<comment type="similarity">
    <text evidence="1 4">Belongs to the FGGY kinase family.</text>
</comment>
<dbReference type="CDD" id="cd07808">
    <property type="entry name" value="ASKHA_NBD_FGGY_EcXK-like"/>
    <property type="match status" value="1"/>
</dbReference>
<dbReference type="STRING" id="71451.RV07_GL001074"/>
<evidence type="ECO:0000313" key="8">
    <source>
        <dbReference type="EMBL" id="EOT69320.1"/>
    </source>
</evidence>
<evidence type="ECO:0000259" key="6">
    <source>
        <dbReference type="Pfam" id="PF02782"/>
    </source>
</evidence>
<dbReference type="EMBL" id="ASWA01000002">
    <property type="protein sequence ID" value="EOT69320.1"/>
    <property type="molecule type" value="Genomic_DNA"/>
</dbReference>
<dbReference type="PANTHER" id="PTHR43095">
    <property type="entry name" value="SUGAR KINASE"/>
    <property type="match status" value="1"/>
</dbReference>
<dbReference type="Pfam" id="PF02782">
    <property type="entry name" value="FGGY_C"/>
    <property type="match status" value="1"/>
</dbReference>
<dbReference type="GO" id="GO:0005975">
    <property type="term" value="P:carbohydrate metabolic process"/>
    <property type="evidence" value="ECO:0007669"/>
    <property type="project" value="InterPro"/>
</dbReference>
<evidence type="ECO:0000259" key="5">
    <source>
        <dbReference type="Pfam" id="PF00370"/>
    </source>
</evidence>
<dbReference type="AlphaFoldDB" id="R2RJN1"/>
<dbReference type="RefSeq" id="WP_010739728.1">
    <property type="nucleotide sequence ID" value="NZ_KB946249.1"/>
</dbReference>
<feature type="domain" description="Carbohydrate kinase FGGY N-terminal" evidence="5">
    <location>
        <begin position="5"/>
        <end position="246"/>
    </location>
</feature>
<evidence type="ECO:0000313" key="10">
    <source>
        <dbReference type="Proteomes" id="UP000014148"/>
    </source>
</evidence>
<dbReference type="PIRSF" id="PIRSF000538">
    <property type="entry name" value="GlpK"/>
    <property type="match status" value="1"/>
</dbReference>
<dbReference type="InterPro" id="IPR043129">
    <property type="entry name" value="ATPase_NBD"/>
</dbReference>
<keyword evidence="3 4" id="KW-0418">Kinase</keyword>
<organism evidence="7 9">
    <name type="scientific">Enterococcus malodoratus ATCC 43197</name>
    <dbReference type="NCBI Taxonomy" id="1158601"/>
    <lineage>
        <taxon>Bacteria</taxon>
        <taxon>Bacillati</taxon>
        <taxon>Bacillota</taxon>
        <taxon>Bacilli</taxon>
        <taxon>Lactobacillales</taxon>
        <taxon>Enterococcaceae</taxon>
        <taxon>Enterococcus</taxon>
    </lineage>
</organism>
<keyword evidence="2 4" id="KW-0808">Transferase</keyword>
<dbReference type="InterPro" id="IPR018485">
    <property type="entry name" value="FGGY_C"/>
</dbReference>
<dbReference type="InterPro" id="IPR018483">
    <property type="entry name" value="Carb_kinase_FGGY_CS"/>
</dbReference>
<dbReference type="Gene3D" id="3.30.420.40">
    <property type="match status" value="2"/>
</dbReference>
<dbReference type="PROSITE" id="PS00445">
    <property type="entry name" value="FGGY_KINASES_2"/>
    <property type="match status" value="1"/>
</dbReference>
<reference evidence="8 10" key="2">
    <citation type="submission" date="2013-03" db="EMBL/GenBank/DDBJ databases">
        <title>The Genome Sequence of Enterococcus malodoratus ATCC_43197 (PacBio/Illumina hybrid assembly).</title>
        <authorList>
            <consortium name="The Broad Institute Genomics Platform"/>
            <consortium name="The Broad Institute Genome Sequencing Center for Infectious Disease"/>
            <person name="Earl A."/>
            <person name="Russ C."/>
            <person name="Gilmore M."/>
            <person name="Surin D."/>
            <person name="Walker B."/>
            <person name="Young S."/>
            <person name="Zeng Q."/>
            <person name="Gargeya S."/>
            <person name="Fitzgerald M."/>
            <person name="Haas B."/>
            <person name="Abouelleil A."/>
            <person name="Allen A.W."/>
            <person name="Alvarado L."/>
            <person name="Arachchi H.M."/>
            <person name="Berlin A.M."/>
            <person name="Chapman S.B."/>
            <person name="Gainer-Dewar J."/>
            <person name="Goldberg J."/>
            <person name="Griggs A."/>
            <person name="Gujja S."/>
            <person name="Hansen M."/>
            <person name="Howarth C."/>
            <person name="Imamovic A."/>
            <person name="Ireland A."/>
            <person name="Larimer J."/>
            <person name="McCowan C."/>
            <person name="Murphy C."/>
            <person name="Pearson M."/>
            <person name="Poon T.W."/>
            <person name="Priest M."/>
            <person name="Roberts A."/>
            <person name="Saif S."/>
            <person name="Shea T."/>
            <person name="Sisk P."/>
            <person name="Sykes S."/>
            <person name="Wortman J."/>
            <person name="Nusbaum C."/>
            <person name="Birren B."/>
        </authorList>
    </citation>
    <scope>NUCLEOTIDE SEQUENCE [LARGE SCALE GENOMIC DNA]</scope>
    <source>
        <strain evidence="8 10">ATCC 43197</strain>
    </source>
</reference>
<dbReference type="OrthoDB" id="9805576at2"/>
<comment type="caution">
    <text evidence="7">The sequence shown here is derived from an EMBL/GenBank/DDBJ whole genome shotgun (WGS) entry which is preliminary data.</text>
</comment>
<dbReference type="eggNOG" id="COG1070">
    <property type="taxonomic scope" value="Bacteria"/>
</dbReference>
<dbReference type="Proteomes" id="UP000014148">
    <property type="component" value="Unassembled WGS sequence"/>
</dbReference>
<dbReference type="SUPFAM" id="SSF53067">
    <property type="entry name" value="Actin-like ATPase domain"/>
    <property type="match status" value="2"/>
</dbReference>
<dbReference type="PANTHER" id="PTHR43095:SF2">
    <property type="entry name" value="GLUCONOKINASE"/>
    <property type="match status" value="1"/>
</dbReference>
<name>R2RJN1_9ENTE</name>
<accession>R2RJN1</accession>
<dbReference type="InterPro" id="IPR018484">
    <property type="entry name" value="FGGY_N"/>
</dbReference>
<proteinExistence type="inferred from homology"/>
<dbReference type="Proteomes" id="UP000013783">
    <property type="component" value="Unassembled WGS sequence"/>
</dbReference>
<gene>
    <name evidence="8" type="ORF">I585_00783</name>
    <name evidence="7" type="ORF">UAI_00852</name>
</gene>
<dbReference type="Pfam" id="PF00370">
    <property type="entry name" value="FGGY_N"/>
    <property type="match status" value="1"/>
</dbReference>
<dbReference type="InterPro" id="IPR050406">
    <property type="entry name" value="FGGY_Carb_Kinase"/>
</dbReference>
<evidence type="ECO:0000256" key="1">
    <source>
        <dbReference type="ARBA" id="ARBA00009156"/>
    </source>
</evidence>
<reference evidence="7 9" key="1">
    <citation type="submission" date="2013-02" db="EMBL/GenBank/DDBJ databases">
        <title>The Genome Sequence of Enterococcus malodoratus ATCC_43197.</title>
        <authorList>
            <consortium name="The Broad Institute Genome Sequencing Platform"/>
            <consortium name="The Broad Institute Genome Sequencing Center for Infectious Disease"/>
            <person name="Earl A.M."/>
            <person name="Gilmore M.S."/>
            <person name="Lebreton F."/>
            <person name="Walker B."/>
            <person name="Young S.K."/>
            <person name="Zeng Q."/>
            <person name="Gargeya S."/>
            <person name="Fitzgerald M."/>
            <person name="Haas B."/>
            <person name="Abouelleil A."/>
            <person name="Alvarado L."/>
            <person name="Arachchi H.M."/>
            <person name="Berlin A.M."/>
            <person name="Chapman S.B."/>
            <person name="Dewar J."/>
            <person name="Goldberg J."/>
            <person name="Griggs A."/>
            <person name="Gujja S."/>
            <person name="Hansen M."/>
            <person name="Howarth C."/>
            <person name="Imamovic A."/>
            <person name="Larimer J."/>
            <person name="McCowan C."/>
            <person name="Murphy C."/>
            <person name="Neiman D."/>
            <person name="Pearson M."/>
            <person name="Priest M."/>
            <person name="Roberts A."/>
            <person name="Saif S."/>
            <person name="Shea T."/>
            <person name="Sisk P."/>
            <person name="Sykes S."/>
            <person name="Wortman J."/>
            <person name="Nusbaum C."/>
            <person name="Birren B."/>
        </authorList>
    </citation>
    <scope>NUCLEOTIDE SEQUENCE [LARGE SCALE GENOMIC DNA]</scope>
    <source>
        <strain evidence="7 9">ATCC 43197</strain>
    </source>
</reference>